<proteinExistence type="predicted"/>
<dbReference type="OrthoDB" id="9801008at2"/>
<sequence>MARAGGNTHNVRGGGDAWGVPEGRTDRLTDRVLALALGGASLRDLARECGVSYETVRRWVERGRGEWAALSVCGRLAAALELRALEGRFVPQGELEPGELRLLVSRAARAGDVRAMKLAVDLGLGGDSSRDELADLVGEVVPLPQRRERGGGGRAA</sequence>
<evidence type="ECO:0000259" key="2">
    <source>
        <dbReference type="Pfam" id="PF13542"/>
    </source>
</evidence>
<dbReference type="EMBL" id="FNWJ01000001">
    <property type="protein sequence ID" value="SEH10753.1"/>
    <property type="molecule type" value="Genomic_DNA"/>
</dbReference>
<evidence type="ECO:0000256" key="1">
    <source>
        <dbReference type="SAM" id="MobiDB-lite"/>
    </source>
</evidence>
<feature type="domain" description="Transposase IS204/IS1001/IS1096/IS1165 helix-turn-helix" evidence="2">
    <location>
        <begin position="24"/>
        <end position="62"/>
    </location>
</feature>
<dbReference type="AlphaFoldDB" id="A0A1H6FLN6"/>
<dbReference type="InterPro" id="IPR032877">
    <property type="entry name" value="Transposase_HTH"/>
</dbReference>
<evidence type="ECO:0000313" key="3">
    <source>
        <dbReference type="EMBL" id="SEH10753.1"/>
    </source>
</evidence>
<organism evidence="3 4">
    <name type="scientific">Thermoleophilum album</name>
    <dbReference type="NCBI Taxonomy" id="29539"/>
    <lineage>
        <taxon>Bacteria</taxon>
        <taxon>Bacillati</taxon>
        <taxon>Actinomycetota</taxon>
        <taxon>Thermoleophilia</taxon>
        <taxon>Thermoleophilales</taxon>
        <taxon>Thermoleophilaceae</taxon>
        <taxon>Thermoleophilum</taxon>
    </lineage>
</organism>
<keyword evidence="4" id="KW-1185">Reference proteome</keyword>
<dbReference type="Pfam" id="PF13542">
    <property type="entry name" value="HTH_Tnp_ISL3"/>
    <property type="match status" value="1"/>
</dbReference>
<dbReference type="SUPFAM" id="SSF46689">
    <property type="entry name" value="Homeodomain-like"/>
    <property type="match status" value="1"/>
</dbReference>
<dbReference type="Proteomes" id="UP000222056">
    <property type="component" value="Unassembled WGS sequence"/>
</dbReference>
<reference evidence="4" key="1">
    <citation type="submission" date="2016-10" db="EMBL/GenBank/DDBJ databases">
        <authorList>
            <person name="Varghese N."/>
            <person name="Submissions S."/>
        </authorList>
    </citation>
    <scope>NUCLEOTIDE SEQUENCE [LARGE SCALE GENOMIC DNA]</scope>
    <source>
        <strain evidence="4">ATCC 35263</strain>
    </source>
</reference>
<dbReference type="InterPro" id="IPR010982">
    <property type="entry name" value="Lambda_DNA-bd_dom_sf"/>
</dbReference>
<dbReference type="RefSeq" id="WP_093115995.1">
    <property type="nucleotide sequence ID" value="NZ_FNWJ01000001.1"/>
</dbReference>
<gene>
    <name evidence="3" type="ORF">SAMN02745716_0540</name>
</gene>
<dbReference type="Gene3D" id="1.10.260.40">
    <property type="entry name" value="lambda repressor-like DNA-binding domains"/>
    <property type="match status" value="1"/>
</dbReference>
<evidence type="ECO:0000313" key="4">
    <source>
        <dbReference type="Proteomes" id="UP000222056"/>
    </source>
</evidence>
<accession>A0A1H6FLN6</accession>
<dbReference type="InterPro" id="IPR009057">
    <property type="entry name" value="Homeodomain-like_sf"/>
</dbReference>
<dbReference type="GO" id="GO:0003677">
    <property type="term" value="F:DNA binding"/>
    <property type="evidence" value="ECO:0007669"/>
    <property type="project" value="InterPro"/>
</dbReference>
<feature type="region of interest" description="Disordered" evidence="1">
    <location>
        <begin position="1"/>
        <end position="22"/>
    </location>
</feature>
<protein>
    <submittedName>
        <fullName evidence="3">Helix-turn-helix domain of transposase family ISL3</fullName>
    </submittedName>
</protein>
<name>A0A1H6FLN6_THEAL</name>